<evidence type="ECO:0000256" key="1">
    <source>
        <dbReference type="SAM" id="SignalP"/>
    </source>
</evidence>
<sequence length="148" mass="17640">MIFAFLFTISCNMMGGYLNSPNDQICSTQFMDQLKRHGISVIRINNYEDTLTVVIKDEKDNGKIFVSNITKKKSKDKVIKNIIVTLHTTPLKTLKKKNFWERNYDHIVNLPFINNTFSKKILQIFAWLYKLYYKKIHVRYYYLVIDQD</sequence>
<keyword evidence="1" id="KW-0732">Signal</keyword>
<dbReference type="GeneID" id="90540410"/>
<dbReference type="KEGG" id="vnx:VNE69_02120"/>
<evidence type="ECO:0000313" key="3">
    <source>
        <dbReference type="Proteomes" id="UP001334084"/>
    </source>
</evidence>
<feature type="signal peptide" evidence="1">
    <location>
        <begin position="1"/>
        <end position="18"/>
    </location>
</feature>
<organism evidence="2 3">
    <name type="scientific">Vairimorpha necatrix</name>
    <dbReference type="NCBI Taxonomy" id="6039"/>
    <lineage>
        <taxon>Eukaryota</taxon>
        <taxon>Fungi</taxon>
        <taxon>Fungi incertae sedis</taxon>
        <taxon>Microsporidia</taxon>
        <taxon>Nosematidae</taxon>
        <taxon>Vairimorpha</taxon>
    </lineage>
</organism>
<keyword evidence="3" id="KW-1185">Reference proteome</keyword>
<gene>
    <name evidence="2" type="ORF">VNE69_02120</name>
</gene>
<dbReference type="EMBL" id="CP142727">
    <property type="protein sequence ID" value="WUR02595.1"/>
    <property type="molecule type" value="Genomic_DNA"/>
</dbReference>
<proteinExistence type="predicted"/>
<dbReference type="AlphaFoldDB" id="A0AAX4J9G0"/>
<feature type="chain" id="PRO_5043858972" evidence="1">
    <location>
        <begin position="19"/>
        <end position="148"/>
    </location>
</feature>
<accession>A0AAX4J9G0</accession>
<dbReference type="Proteomes" id="UP001334084">
    <property type="component" value="Chromosome 2"/>
</dbReference>
<dbReference type="RefSeq" id="XP_065328740.1">
    <property type="nucleotide sequence ID" value="XM_065472668.1"/>
</dbReference>
<protein>
    <submittedName>
        <fullName evidence="2">PABS domain-containing protein</fullName>
    </submittedName>
</protein>
<reference evidence="2" key="1">
    <citation type="journal article" date="2024" name="BMC Genomics">
        <title>Functional annotation of a divergent genome using sequence and structure-based similarity.</title>
        <authorList>
            <person name="Svedberg D."/>
            <person name="Winiger R.R."/>
            <person name="Berg A."/>
            <person name="Sharma H."/>
            <person name="Tellgren-Roth C."/>
            <person name="Debrunner-Vossbrinck B.A."/>
            <person name="Vossbrinck C.R."/>
            <person name="Barandun J."/>
        </authorList>
    </citation>
    <scope>NUCLEOTIDE SEQUENCE</scope>
    <source>
        <strain evidence="2">Illinois isolate</strain>
    </source>
</reference>
<evidence type="ECO:0000313" key="2">
    <source>
        <dbReference type="EMBL" id="WUR02595.1"/>
    </source>
</evidence>
<name>A0AAX4J9G0_9MICR</name>